<accession>F9FBW4</accession>
<feature type="chain" id="PRO_5003382909" description="C2H2-type domain-containing protein" evidence="4">
    <location>
        <begin position="19"/>
        <end position="896"/>
    </location>
</feature>
<sequence>MVATRFLILSMAAAVAVAGPCKPQSSSVVFSETTLSTSLLETTSTAVPSETSTSEPTSTTIIESSVTSAAETITTTAVTTFSSAETTTEAASTTSEAAAPLQDITCLASDGQCFGALKIECGYIITGGFGAPFLSTLNECVGACNGDSGCAGFSHNGVNCYLVSTYDYATAPAIGWVADSAIALHSSPGSSLLLMYAYRLPPPMANPQLGHDQDAGEEPECLRRTQSRREQPFLRNYLRSEMKGAKTSDLRVATPVADSNNHHKVQPRRHRAYVGDDMSEHRLPRQAADSKYEIPPRRCSARFRGSVSPSKCVNNDSPSIAPRRLAKETTRNDPLPNPAPGSESEMLRQPGTQPISHDQLVAEVKSIYAGLVMVESKCIEVDNAQSAKSDCTNENWQALIALHRQLLHEHDDPFNISSVEKPQEYDLGALLSEVSLRSRSFCRLNSRLLPLLQATKGTPACVRFVEFMALIGALSNFLRKYSSLLDFTDTLLTGLFDLITSIIRRLNLRFRSTFEELKCRNASSQIIFEFPNNMRHVCTTMPWTILPALLVLWGVCWMFIIGPGDLQPEKFNAPVPTFSPAPAGYDFLDNSGPAYYEYGLQSVLMPEPSNTGYDQPSTIDSLLFDNVGASIDPIYLVQAAPQDPDFLSFDVLPRNSAGNTETPAKEDFTGALPVAVAPDPILQAYGDANRQEPFNPTVNIALVGQGVQNASGSQKSKSYFACSKCQQTFATSFTLNRHQIEAHKDATSSPEESFPCPNRGCRRSEGGSPFKRLYNLNRHLQVCKHNPNVSTSSAESDGTEEQSSSHPTSTPALPHELQPAEPLSECASGESSIRKRSRSENDDDWSEESLLREMKKKLKRMAQEVKEKEDAYLQAREGLESIRKTIQVLEDSLRKS</sequence>
<dbReference type="InterPro" id="IPR013087">
    <property type="entry name" value="Znf_C2H2_type"/>
</dbReference>
<feature type="compositionally biased region" description="Polar residues" evidence="3">
    <location>
        <begin position="787"/>
        <end position="811"/>
    </location>
</feature>
<evidence type="ECO:0000313" key="6">
    <source>
        <dbReference type="EMBL" id="EGU85603.1"/>
    </source>
</evidence>
<feature type="compositionally biased region" description="Polar residues" evidence="3">
    <location>
        <begin position="307"/>
        <end position="318"/>
    </location>
</feature>
<organism evidence="6">
    <name type="scientific">Fusarium oxysporum (strain Fo5176)</name>
    <name type="common">Fusarium vascular wilt</name>
    <dbReference type="NCBI Taxonomy" id="660025"/>
    <lineage>
        <taxon>Eukaryota</taxon>
        <taxon>Fungi</taxon>
        <taxon>Dikarya</taxon>
        <taxon>Ascomycota</taxon>
        <taxon>Pezizomycotina</taxon>
        <taxon>Sordariomycetes</taxon>
        <taxon>Hypocreomycetidae</taxon>
        <taxon>Hypocreales</taxon>
        <taxon>Nectriaceae</taxon>
        <taxon>Fusarium</taxon>
        <taxon>Fusarium oxysporum species complex</taxon>
    </lineage>
</organism>
<dbReference type="PROSITE" id="PS00028">
    <property type="entry name" value="ZINC_FINGER_C2H2_1"/>
    <property type="match status" value="1"/>
</dbReference>
<feature type="domain" description="C2H2-type" evidence="5">
    <location>
        <begin position="720"/>
        <end position="748"/>
    </location>
</feature>
<dbReference type="OrthoDB" id="2017974at2759"/>
<keyword evidence="1" id="KW-0479">Metal-binding</keyword>
<protein>
    <recommendedName>
        <fullName evidence="5">C2H2-type domain-containing protein</fullName>
    </recommendedName>
</protein>
<feature type="coiled-coil region" evidence="2">
    <location>
        <begin position="848"/>
        <end position="878"/>
    </location>
</feature>
<dbReference type="EMBL" id="AFQF01001254">
    <property type="protein sequence ID" value="EGU85603.1"/>
    <property type="molecule type" value="Genomic_DNA"/>
</dbReference>
<feature type="region of interest" description="Disordered" evidence="3">
    <location>
        <begin position="786"/>
        <end position="848"/>
    </location>
</feature>
<gene>
    <name evidence="6" type="ORF">FOXB_03892</name>
</gene>
<evidence type="ECO:0000256" key="1">
    <source>
        <dbReference type="PROSITE-ProRule" id="PRU00042"/>
    </source>
</evidence>
<evidence type="ECO:0000256" key="3">
    <source>
        <dbReference type="SAM" id="MobiDB-lite"/>
    </source>
</evidence>
<name>F9FBW4_FUSOF</name>
<evidence type="ECO:0000259" key="5">
    <source>
        <dbReference type="PROSITE" id="PS50157"/>
    </source>
</evidence>
<dbReference type="InterPro" id="IPR036236">
    <property type="entry name" value="Znf_C2H2_sf"/>
</dbReference>
<dbReference type="GO" id="GO:0008270">
    <property type="term" value="F:zinc ion binding"/>
    <property type="evidence" value="ECO:0007669"/>
    <property type="project" value="UniProtKB-KW"/>
</dbReference>
<dbReference type="SMART" id="SM00355">
    <property type="entry name" value="ZnF_C2H2"/>
    <property type="match status" value="2"/>
</dbReference>
<dbReference type="STRING" id="660025.F9FBW4"/>
<dbReference type="SUPFAM" id="SSF57667">
    <property type="entry name" value="beta-beta-alpha zinc fingers"/>
    <property type="match status" value="1"/>
</dbReference>
<proteinExistence type="predicted"/>
<evidence type="ECO:0000256" key="4">
    <source>
        <dbReference type="SAM" id="SignalP"/>
    </source>
</evidence>
<dbReference type="PaxDb" id="5507-FOXG_13562P0"/>
<dbReference type="AlphaFoldDB" id="F9FBW4"/>
<comment type="caution">
    <text evidence="6">The sequence shown here is derived from an EMBL/GenBank/DDBJ whole genome shotgun (WGS) entry which is preliminary data.</text>
</comment>
<keyword evidence="1" id="KW-0862">Zinc</keyword>
<feature type="region of interest" description="Disordered" evidence="3">
    <location>
        <begin position="244"/>
        <end position="288"/>
    </location>
</feature>
<feature type="compositionally biased region" description="Basic residues" evidence="3">
    <location>
        <begin position="262"/>
        <end position="272"/>
    </location>
</feature>
<feature type="compositionally biased region" description="Basic and acidic residues" evidence="3">
    <location>
        <begin position="278"/>
        <end position="288"/>
    </location>
</feature>
<feature type="signal peptide" evidence="4">
    <location>
        <begin position="1"/>
        <end position="18"/>
    </location>
</feature>
<keyword evidence="1" id="KW-0863">Zinc-finger</keyword>
<dbReference type="Gene3D" id="3.30.160.60">
    <property type="entry name" value="Classic Zinc Finger"/>
    <property type="match status" value="1"/>
</dbReference>
<feature type="region of interest" description="Disordered" evidence="3">
    <location>
        <begin position="303"/>
        <end position="351"/>
    </location>
</feature>
<dbReference type="PROSITE" id="PS50157">
    <property type="entry name" value="ZINC_FINGER_C2H2_2"/>
    <property type="match status" value="1"/>
</dbReference>
<reference evidence="6" key="1">
    <citation type="journal article" date="2012" name="Mol. Plant Microbe Interact.">
        <title>A highly conserved effector in Fusarium oxysporum is required for full virulence on Arabidopsis.</title>
        <authorList>
            <person name="Thatcher L.F."/>
            <person name="Gardiner D.M."/>
            <person name="Kazan K."/>
            <person name="Manners J."/>
        </authorList>
    </citation>
    <scope>NUCLEOTIDE SEQUENCE [LARGE SCALE GENOMIC DNA]</scope>
    <source>
        <strain evidence="6">Fo5176</strain>
    </source>
</reference>
<keyword evidence="4" id="KW-0732">Signal</keyword>
<keyword evidence="2" id="KW-0175">Coiled coil</keyword>
<evidence type="ECO:0000256" key="2">
    <source>
        <dbReference type="SAM" id="Coils"/>
    </source>
</evidence>
<feature type="region of interest" description="Disordered" evidence="3">
    <location>
        <begin position="742"/>
        <end position="762"/>
    </location>
</feature>